<dbReference type="PRINTS" id="PR00176">
    <property type="entry name" value="NANEUSMPORT"/>
</dbReference>
<dbReference type="InterPro" id="IPR047218">
    <property type="entry name" value="YocR/YhdH-like"/>
</dbReference>
<dbReference type="PANTHER" id="PTHR42948:SF1">
    <property type="entry name" value="TRANSPORTER"/>
    <property type="match status" value="1"/>
</dbReference>
<dbReference type="GeneID" id="39857260"/>
<dbReference type="AlphaFoldDB" id="A0A1H5UUH4"/>
<feature type="transmembrane region" description="Helical" evidence="6">
    <location>
        <begin position="84"/>
        <end position="104"/>
    </location>
</feature>
<comment type="subcellular location">
    <subcellularLocation>
        <location evidence="1">Membrane</location>
        <topology evidence="1">Multi-pass membrane protein</topology>
    </subcellularLocation>
</comment>
<feature type="transmembrane region" description="Helical" evidence="6">
    <location>
        <begin position="288"/>
        <end position="305"/>
    </location>
</feature>
<keyword evidence="2" id="KW-0813">Transport</keyword>
<sequence length="457" mass="47659">MSQRETWATRAGFILAAVGSAVGLGNIWQFPFKTSEYGGATFLVVYLVAAIGIGLPAMLAEFVVGRKSNLNAIGAFEKLGFRNWKWVGVLGVGTGFWILSYYSVVGGWVLRYMGGSVTGAYFADPAAYFGQVSAGLDALALHALFMILVVAIVAGGVEDGIEKATKLMVPSIVVILGVLAVWVFTLPGASPGYSYFLSPDLSQLSLSVSFDPLPSFSGPLTDIIPFAVSQAFFSLSLGMGAMITYASYVGEDQSLFGDSITVVVFNSAVGILAGLVVIPLLFVQGIEPGSGGAGALFVSLATAFAELPAGRVVGVVFFGVVLIAALSSAISLLEVVVSYAVDNYGARRPQIAAALGGLIFLLGIPSALDTAWLGWFDTLAYQLLLPVSVLGVLVFIGWVFGRPAVDELLNGSSLGGGVGMTWLWLVRTVVVLGVVLTLALGVQTLFFAENPAIVPPL</sequence>
<feature type="transmembrane region" description="Helical" evidence="6">
    <location>
        <begin position="169"/>
        <end position="189"/>
    </location>
</feature>
<organism evidence="8 9">
    <name type="scientific">Halobellus limi</name>
    <dbReference type="NCBI Taxonomy" id="699433"/>
    <lineage>
        <taxon>Archaea</taxon>
        <taxon>Methanobacteriati</taxon>
        <taxon>Methanobacteriota</taxon>
        <taxon>Stenosarchaea group</taxon>
        <taxon>Halobacteria</taxon>
        <taxon>Halobacteriales</taxon>
        <taxon>Haloferacaceae</taxon>
        <taxon>Halobellus</taxon>
    </lineage>
</organism>
<evidence type="ECO:0000313" key="7">
    <source>
        <dbReference type="EMBL" id="QCC46930.1"/>
    </source>
</evidence>
<keyword evidence="5 6" id="KW-0472">Membrane</keyword>
<dbReference type="InterPro" id="IPR037272">
    <property type="entry name" value="SNS_sf"/>
</dbReference>
<dbReference type="GO" id="GO:0016020">
    <property type="term" value="C:membrane"/>
    <property type="evidence" value="ECO:0007669"/>
    <property type="project" value="UniProtKB-SubCell"/>
</dbReference>
<dbReference type="EMBL" id="CP031311">
    <property type="protein sequence ID" value="QCC46930.1"/>
    <property type="molecule type" value="Genomic_DNA"/>
</dbReference>
<evidence type="ECO:0000313" key="10">
    <source>
        <dbReference type="Proteomes" id="UP000296733"/>
    </source>
</evidence>
<feature type="transmembrane region" description="Helical" evidence="6">
    <location>
        <begin position="12"/>
        <end position="31"/>
    </location>
</feature>
<evidence type="ECO:0000256" key="3">
    <source>
        <dbReference type="ARBA" id="ARBA00022692"/>
    </source>
</evidence>
<feature type="transmembrane region" description="Helical" evidence="6">
    <location>
        <begin position="351"/>
        <end position="376"/>
    </location>
</feature>
<dbReference type="CDD" id="cd10336">
    <property type="entry name" value="SLC6sbd_Tyt1-Like"/>
    <property type="match status" value="1"/>
</dbReference>
<feature type="transmembrane region" description="Helical" evidence="6">
    <location>
        <begin position="421"/>
        <end position="448"/>
    </location>
</feature>
<feature type="transmembrane region" description="Helical" evidence="6">
    <location>
        <begin position="260"/>
        <end position="282"/>
    </location>
</feature>
<dbReference type="SUPFAM" id="SSF161070">
    <property type="entry name" value="SNF-like"/>
    <property type="match status" value="1"/>
</dbReference>
<reference evidence="7 10" key="2">
    <citation type="journal article" date="2019" name="Nat. Commun.">
        <title>A new type of DNA phosphorothioation-based antiviral system in archaea.</title>
        <authorList>
            <person name="Xiong L."/>
            <person name="Liu S."/>
            <person name="Chen S."/>
            <person name="Xiao Y."/>
            <person name="Zhu B."/>
            <person name="Gao Y."/>
            <person name="Zhang Y."/>
            <person name="Chen B."/>
            <person name="Luo J."/>
            <person name="Deng Z."/>
            <person name="Chen X."/>
            <person name="Wang L."/>
            <person name="Chen S."/>
        </authorList>
    </citation>
    <scope>NUCLEOTIDE SEQUENCE [LARGE SCALE GENOMIC DNA]</scope>
    <source>
        <strain evidence="7 10">CGMCC 1.10331</strain>
    </source>
</reference>
<keyword evidence="4 6" id="KW-1133">Transmembrane helix</keyword>
<protein>
    <submittedName>
        <fullName evidence="8">Neurotransmitter:Na+ symporter, NSS family</fullName>
    </submittedName>
    <submittedName>
        <fullName evidence="7">Sodium-dependent transporter</fullName>
    </submittedName>
</protein>
<feature type="transmembrane region" description="Helical" evidence="6">
    <location>
        <begin position="383"/>
        <end position="401"/>
    </location>
</feature>
<dbReference type="RefSeq" id="WP_103990469.1">
    <property type="nucleotide sequence ID" value="NZ_CP031311.1"/>
</dbReference>
<feature type="transmembrane region" description="Helical" evidence="6">
    <location>
        <begin position="312"/>
        <end position="339"/>
    </location>
</feature>
<evidence type="ECO:0000313" key="8">
    <source>
        <dbReference type="EMBL" id="SEF78131.1"/>
    </source>
</evidence>
<accession>A0A1H5UUH4</accession>
<dbReference type="OrthoDB" id="99721at2157"/>
<evidence type="ECO:0000313" key="9">
    <source>
        <dbReference type="Proteomes" id="UP000236740"/>
    </source>
</evidence>
<dbReference type="Pfam" id="PF00209">
    <property type="entry name" value="SNF"/>
    <property type="match status" value="2"/>
</dbReference>
<dbReference type="PROSITE" id="PS50267">
    <property type="entry name" value="NA_NEUROTRAN_SYMP_3"/>
    <property type="match status" value="1"/>
</dbReference>
<keyword evidence="3 6" id="KW-0812">Transmembrane</keyword>
<gene>
    <name evidence="7" type="ORF">DV707_04190</name>
    <name evidence="8" type="ORF">SAMN04488133_0715</name>
</gene>
<dbReference type="NCBIfam" id="NF037979">
    <property type="entry name" value="Na_transp"/>
    <property type="match status" value="1"/>
</dbReference>
<dbReference type="Proteomes" id="UP000296733">
    <property type="component" value="Chromosome"/>
</dbReference>
<reference evidence="8 9" key="1">
    <citation type="submission" date="2016-10" db="EMBL/GenBank/DDBJ databases">
        <authorList>
            <person name="de Groot N.N."/>
        </authorList>
    </citation>
    <scope>NUCLEOTIDE SEQUENCE [LARGE SCALE GENOMIC DNA]</scope>
    <source>
        <strain evidence="8 9">CGMCC 1.10331</strain>
    </source>
</reference>
<feature type="transmembrane region" description="Helical" evidence="6">
    <location>
        <begin position="223"/>
        <end position="248"/>
    </location>
</feature>
<name>A0A1H5UUH4_9EURY</name>
<feature type="transmembrane region" description="Helical" evidence="6">
    <location>
        <begin position="139"/>
        <end position="157"/>
    </location>
</feature>
<evidence type="ECO:0000256" key="2">
    <source>
        <dbReference type="ARBA" id="ARBA00022448"/>
    </source>
</evidence>
<dbReference type="Proteomes" id="UP000236740">
    <property type="component" value="Unassembled WGS sequence"/>
</dbReference>
<proteinExistence type="predicted"/>
<dbReference type="KEGG" id="hlm:DV707_04190"/>
<dbReference type="PANTHER" id="PTHR42948">
    <property type="entry name" value="TRANSPORTER"/>
    <property type="match status" value="1"/>
</dbReference>
<dbReference type="InterPro" id="IPR000175">
    <property type="entry name" value="Na/ntran_symport"/>
</dbReference>
<evidence type="ECO:0000256" key="4">
    <source>
        <dbReference type="ARBA" id="ARBA00022989"/>
    </source>
</evidence>
<evidence type="ECO:0000256" key="5">
    <source>
        <dbReference type="ARBA" id="ARBA00023136"/>
    </source>
</evidence>
<dbReference type="EMBL" id="FNVN01000001">
    <property type="protein sequence ID" value="SEF78131.1"/>
    <property type="molecule type" value="Genomic_DNA"/>
</dbReference>
<evidence type="ECO:0000256" key="6">
    <source>
        <dbReference type="SAM" id="Phobius"/>
    </source>
</evidence>
<feature type="transmembrane region" description="Helical" evidence="6">
    <location>
        <begin position="43"/>
        <end position="64"/>
    </location>
</feature>
<evidence type="ECO:0000256" key="1">
    <source>
        <dbReference type="ARBA" id="ARBA00004141"/>
    </source>
</evidence>
<keyword evidence="9" id="KW-1185">Reference proteome</keyword>